<keyword evidence="7" id="KW-0067">ATP-binding</keyword>
<dbReference type="PROSITE" id="PS50893">
    <property type="entry name" value="ABC_TRANSPORTER_2"/>
    <property type="match status" value="1"/>
</dbReference>
<evidence type="ECO:0000259" key="13">
    <source>
        <dbReference type="PROSITE" id="PS50929"/>
    </source>
</evidence>
<feature type="domain" description="ABC transporter" evidence="12">
    <location>
        <begin position="357"/>
        <end position="595"/>
    </location>
</feature>
<dbReference type="Gene3D" id="3.40.50.300">
    <property type="entry name" value="P-loop containing nucleotide triphosphate hydrolases"/>
    <property type="match status" value="1"/>
</dbReference>
<feature type="transmembrane region" description="Helical" evidence="11">
    <location>
        <begin position="76"/>
        <end position="95"/>
    </location>
</feature>
<evidence type="ECO:0000259" key="12">
    <source>
        <dbReference type="PROSITE" id="PS50893"/>
    </source>
</evidence>
<dbReference type="SUPFAM" id="SSF52540">
    <property type="entry name" value="P-loop containing nucleoside triphosphate hydrolases"/>
    <property type="match status" value="1"/>
</dbReference>
<keyword evidence="4" id="KW-0997">Cell inner membrane</keyword>
<feature type="domain" description="ABC transmembrane type-1" evidence="13">
    <location>
        <begin position="43"/>
        <end position="326"/>
    </location>
</feature>
<feature type="transmembrane region" description="Helical" evidence="11">
    <location>
        <begin position="181"/>
        <end position="199"/>
    </location>
</feature>
<protein>
    <submittedName>
        <fullName evidence="14">Lipoprotein inner membrane ABC transporter</fullName>
    </submittedName>
</protein>
<dbReference type="PROSITE" id="PS00211">
    <property type="entry name" value="ABC_TRANSPORTER_1"/>
    <property type="match status" value="1"/>
</dbReference>
<organism evidence="14 15">
    <name type="scientific">Pilimelia anulata</name>
    <dbReference type="NCBI Taxonomy" id="53371"/>
    <lineage>
        <taxon>Bacteria</taxon>
        <taxon>Bacillati</taxon>
        <taxon>Actinomycetota</taxon>
        <taxon>Actinomycetes</taxon>
        <taxon>Micromonosporales</taxon>
        <taxon>Micromonosporaceae</taxon>
        <taxon>Pilimelia</taxon>
    </lineage>
</organism>
<sequence>MEMVVTSERAAAPAAAAPGAPAAPPAPALGSLLAPVRGRLYRAAALAAVGAAVGVAGFAAVAVALAALLAPDPDPARIGLALAAALAGLLIRFVLRALALRVSHFASFDLEVDLRTRLADRIGTLPLGAVHRLGAGAIKKVVQDDVRSLHIAVADCVPLGAFGVVQPVAALVALAVLDWRMALGVLVLGPVVAVGMRLATRDHAAVRRRYDAANEDINAAVVEFTQGMPVVRTFDDGSTSFRRFADRVAAFTEATAAWQRTGRGAAILTRLALGPLPTLAIVLAAGTWLVADGAMSPVGLLAGLLLGTLPVDSIMPLMYLSHQLHESRAGALRIRELLDLPPLPEPAVPRHPADASVALRGVRFGYDTGPAGRWALDGVDLDVPAGTVCAIVGASGSGKSTIARLIPRFWDVAEGRIEVGGVDVRDIPSDVLLRHVALVFQEPFLVNDTVAANLRLGRPAATDAELRAAARVAGAHDFIDRELPAGYDTIVGERGTALSGGQRQRLTIARAVLADAPIIVLDEATAFADPESEAAIQAAIAGLTRGRTVIVIAHRLSTITDADAIVVLDRGRVAERGTHAELLARDGRYARLWAHHERASAWGLGTTRTPEVSR</sequence>
<dbReference type="Pfam" id="PF00005">
    <property type="entry name" value="ABC_tran"/>
    <property type="match status" value="1"/>
</dbReference>
<keyword evidence="3" id="KW-1003">Cell membrane</keyword>
<keyword evidence="14" id="KW-0449">Lipoprotein</keyword>
<evidence type="ECO:0000256" key="6">
    <source>
        <dbReference type="ARBA" id="ARBA00022741"/>
    </source>
</evidence>
<dbReference type="InterPro" id="IPR003439">
    <property type="entry name" value="ABC_transporter-like_ATP-bd"/>
</dbReference>
<keyword evidence="8 11" id="KW-1133">Transmembrane helix</keyword>
<dbReference type="InterPro" id="IPR003593">
    <property type="entry name" value="AAA+_ATPase"/>
</dbReference>
<dbReference type="RefSeq" id="WP_229783205.1">
    <property type="nucleotide sequence ID" value="NZ_BMQB01000001.1"/>
</dbReference>
<evidence type="ECO:0000256" key="2">
    <source>
        <dbReference type="ARBA" id="ARBA00022448"/>
    </source>
</evidence>
<reference evidence="14" key="1">
    <citation type="journal article" date="2014" name="Int. J. Syst. Evol. Microbiol.">
        <title>Complete genome sequence of Corynebacterium casei LMG S-19264T (=DSM 44701T), isolated from a smear-ripened cheese.</title>
        <authorList>
            <consortium name="US DOE Joint Genome Institute (JGI-PGF)"/>
            <person name="Walter F."/>
            <person name="Albersmeier A."/>
            <person name="Kalinowski J."/>
            <person name="Ruckert C."/>
        </authorList>
    </citation>
    <scope>NUCLEOTIDE SEQUENCE</scope>
    <source>
        <strain evidence="14">JCM 3090</strain>
    </source>
</reference>
<dbReference type="SMART" id="SM00382">
    <property type="entry name" value="AAA"/>
    <property type="match status" value="1"/>
</dbReference>
<evidence type="ECO:0000256" key="4">
    <source>
        <dbReference type="ARBA" id="ARBA00022519"/>
    </source>
</evidence>
<keyword evidence="9 11" id="KW-0472">Membrane</keyword>
<feature type="transmembrane region" description="Helical" evidence="11">
    <location>
        <begin position="43"/>
        <end position="70"/>
    </location>
</feature>
<keyword evidence="2" id="KW-0813">Transport</keyword>
<evidence type="ECO:0000256" key="8">
    <source>
        <dbReference type="ARBA" id="ARBA00022989"/>
    </source>
</evidence>
<dbReference type="GO" id="GO:0016887">
    <property type="term" value="F:ATP hydrolysis activity"/>
    <property type="evidence" value="ECO:0007669"/>
    <property type="project" value="InterPro"/>
</dbReference>
<dbReference type="AlphaFoldDB" id="A0A8J3F7Z2"/>
<evidence type="ECO:0000256" key="7">
    <source>
        <dbReference type="ARBA" id="ARBA00022840"/>
    </source>
</evidence>
<accession>A0A8J3F7Z2</accession>
<dbReference type="InterPro" id="IPR027417">
    <property type="entry name" value="P-loop_NTPase"/>
</dbReference>
<evidence type="ECO:0000256" key="3">
    <source>
        <dbReference type="ARBA" id="ARBA00022475"/>
    </source>
</evidence>
<evidence type="ECO:0000256" key="5">
    <source>
        <dbReference type="ARBA" id="ARBA00022692"/>
    </source>
</evidence>
<dbReference type="Pfam" id="PF00664">
    <property type="entry name" value="ABC_membrane"/>
    <property type="match status" value="1"/>
</dbReference>
<reference evidence="14" key="2">
    <citation type="submission" date="2020-09" db="EMBL/GenBank/DDBJ databases">
        <authorList>
            <person name="Sun Q."/>
            <person name="Ohkuma M."/>
        </authorList>
    </citation>
    <scope>NUCLEOTIDE SEQUENCE</scope>
    <source>
        <strain evidence="14">JCM 3090</strain>
    </source>
</reference>
<dbReference type="InterPro" id="IPR036640">
    <property type="entry name" value="ABC1_TM_sf"/>
</dbReference>
<dbReference type="InterPro" id="IPR039421">
    <property type="entry name" value="Type_1_exporter"/>
</dbReference>
<keyword evidence="15" id="KW-1185">Reference proteome</keyword>
<keyword evidence="6" id="KW-0547">Nucleotide-binding</keyword>
<keyword evidence="5 11" id="KW-0812">Transmembrane</keyword>
<evidence type="ECO:0000256" key="9">
    <source>
        <dbReference type="ARBA" id="ARBA00023136"/>
    </source>
</evidence>
<evidence type="ECO:0000313" key="15">
    <source>
        <dbReference type="Proteomes" id="UP000649739"/>
    </source>
</evidence>
<dbReference type="EMBL" id="BMQB01000001">
    <property type="protein sequence ID" value="GGJ74905.1"/>
    <property type="molecule type" value="Genomic_DNA"/>
</dbReference>
<evidence type="ECO:0000313" key="14">
    <source>
        <dbReference type="EMBL" id="GGJ74905.1"/>
    </source>
</evidence>
<proteinExistence type="inferred from homology"/>
<gene>
    <name evidence="14" type="primary">irp6</name>
    <name evidence="14" type="ORF">GCM10010123_01100</name>
</gene>
<feature type="transmembrane region" description="Helical" evidence="11">
    <location>
        <begin position="267"/>
        <end position="291"/>
    </location>
</feature>
<name>A0A8J3F7Z2_9ACTN</name>
<dbReference type="InterPro" id="IPR017871">
    <property type="entry name" value="ABC_transporter-like_CS"/>
</dbReference>
<dbReference type="FunFam" id="3.40.50.300:FF:000221">
    <property type="entry name" value="Multidrug ABC transporter ATP-binding protein"/>
    <property type="match status" value="1"/>
</dbReference>
<dbReference type="GO" id="GO:0140359">
    <property type="term" value="F:ABC-type transporter activity"/>
    <property type="evidence" value="ECO:0007669"/>
    <property type="project" value="InterPro"/>
</dbReference>
<feature type="transmembrane region" description="Helical" evidence="11">
    <location>
        <begin position="149"/>
        <end position="175"/>
    </location>
</feature>
<dbReference type="GO" id="GO:0005886">
    <property type="term" value="C:plasma membrane"/>
    <property type="evidence" value="ECO:0007669"/>
    <property type="project" value="UniProtKB-SubCell"/>
</dbReference>
<evidence type="ECO:0000256" key="1">
    <source>
        <dbReference type="ARBA" id="ARBA00004429"/>
    </source>
</evidence>
<dbReference type="SUPFAM" id="SSF90123">
    <property type="entry name" value="ABC transporter transmembrane region"/>
    <property type="match status" value="1"/>
</dbReference>
<comment type="caution">
    <text evidence="14">The sequence shown here is derived from an EMBL/GenBank/DDBJ whole genome shotgun (WGS) entry which is preliminary data.</text>
</comment>
<feature type="transmembrane region" description="Helical" evidence="11">
    <location>
        <begin position="297"/>
        <end position="320"/>
    </location>
</feature>
<dbReference type="PANTHER" id="PTHR24221">
    <property type="entry name" value="ATP-BINDING CASSETTE SUB-FAMILY B"/>
    <property type="match status" value="1"/>
</dbReference>
<dbReference type="InterPro" id="IPR011527">
    <property type="entry name" value="ABC1_TM_dom"/>
</dbReference>
<dbReference type="PANTHER" id="PTHR24221:SF654">
    <property type="entry name" value="ATP-BINDING CASSETTE SUB-FAMILY B MEMBER 6"/>
    <property type="match status" value="1"/>
</dbReference>
<dbReference type="Proteomes" id="UP000649739">
    <property type="component" value="Unassembled WGS sequence"/>
</dbReference>
<dbReference type="Gene3D" id="1.20.1560.10">
    <property type="entry name" value="ABC transporter type 1, transmembrane domain"/>
    <property type="match status" value="1"/>
</dbReference>
<evidence type="ECO:0000256" key="11">
    <source>
        <dbReference type="SAM" id="Phobius"/>
    </source>
</evidence>
<dbReference type="GO" id="GO:0005524">
    <property type="term" value="F:ATP binding"/>
    <property type="evidence" value="ECO:0007669"/>
    <property type="project" value="UniProtKB-KW"/>
</dbReference>
<dbReference type="PROSITE" id="PS50929">
    <property type="entry name" value="ABC_TM1F"/>
    <property type="match status" value="1"/>
</dbReference>
<comment type="similarity">
    <text evidence="10">Belongs to the ABC transporter superfamily. Siderophore-Fe(3+) uptake transporter (SIUT) (TC 3.A.1.21) family.</text>
</comment>
<dbReference type="GO" id="GO:0034040">
    <property type="term" value="F:ATPase-coupled lipid transmembrane transporter activity"/>
    <property type="evidence" value="ECO:0007669"/>
    <property type="project" value="TreeGrafter"/>
</dbReference>
<comment type="subcellular location">
    <subcellularLocation>
        <location evidence="1">Cell inner membrane</location>
        <topology evidence="1">Multi-pass membrane protein</topology>
    </subcellularLocation>
</comment>
<evidence type="ECO:0000256" key="10">
    <source>
        <dbReference type="ARBA" id="ARBA00023455"/>
    </source>
</evidence>